<evidence type="ECO:0000256" key="1">
    <source>
        <dbReference type="SAM" id="SignalP"/>
    </source>
</evidence>
<evidence type="ECO:0000313" key="2">
    <source>
        <dbReference type="EMBL" id="MFC3679281.1"/>
    </source>
</evidence>
<reference evidence="3" key="1">
    <citation type="journal article" date="2019" name="Int. J. Syst. Evol. Microbiol.">
        <title>The Global Catalogue of Microorganisms (GCM) 10K type strain sequencing project: providing services to taxonomists for standard genome sequencing and annotation.</title>
        <authorList>
            <consortium name="The Broad Institute Genomics Platform"/>
            <consortium name="The Broad Institute Genome Sequencing Center for Infectious Disease"/>
            <person name="Wu L."/>
            <person name="Ma J."/>
        </authorList>
    </citation>
    <scope>NUCLEOTIDE SEQUENCE [LARGE SCALE GENOMIC DNA]</scope>
    <source>
        <strain evidence="3">KCTC 42424</strain>
    </source>
</reference>
<comment type="caution">
    <text evidence="2">The sequence shown here is derived from an EMBL/GenBank/DDBJ whole genome shotgun (WGS) entry which is preliminary data.</text>
</comment>
<proteinExistence type="predicted"/>
<keyword evidence="1" id="KW-0732">Signal</keyword>
<evidence type="ECO:0008006" key="4">
    <source>
        <dbReference type="Google" id="ProtNLM"/>
    </source>
</evidence>
<dbReference type="Proteomes" id="UP001595722">
    <property type="component" value="Unassembled WGS sequence"/>
</dbReference>
<gene>
    <name evidence="2" type="ORF">ACFOMG_04040</name>
</gene>
<protein>
    <recommendedName>
        <fullName evidence="4">LPP20 lipoprotein</fullName>
    </recommendedName>
</protein>
<feature type="signal peptide" evidence="1">
    <location>
        <begin position="1"/>
        <end position="21"/>
    </location>
</feature>
<dbReference type="Gene3D" id="3.10.28.20">
    <property type="entry name" value="Acetamidase/Formamidase-like domains"/>
    <property type="match status" value="1"/>
</dbReference>
<organism evidence="2 3">
    <name type="scientific">Bacterioplanoides pacificum</name>
    <dbReference type="NCBI Taxonomy" id="1171596"/>
    <lineage>
        <taxon>Bacteria</taxon>
        <taxon>Pseudomonadati</taxon>
        <taxon>Pseudomonadota</taxon>
        <taxon>Gammaproteobacteria</taxon>
        <taxon>Oceanospirillales</taxon>
        <taxon>Oceanospirillaceae</taxon>
        <taxon>Bacterioplanoides</taxon>
    </lineage>
</organism>
<dbReference type="EMBL" id="JBHRYB010000003">
    <property type="protein sequence ID" value="MFC3679281.1"/>
    <property type="molecule type" value="Genomic_DNA"/>
</dbReference>
<name>A0ABV7VRA3_9GAMM</name>
<dbReference type="RefSeq" id="WP_376864937.1">
    <property type="nucleotide sequence ID" value="NZ_JBHRYB010000003.1"/>
</dbReference>
<evidence type="ECO:0000313" key="3">
    <source>
        <dbReference type="Proteomes" id="UP001595722"/>
    </source>
</evidence>
<accession>A0ABV7VRA3</accession>
<sequence>MTSSLLTTLPKHLLLALAVSAGVGCMPHSSKPQDDSPAALSQAGAPSWLTNTPAMPGMAYGVGSIEVYGNKTDALKRAGELARVDLVSQLKVTVSGDFSSDVTEISGSNRDSEVRRVMRNHVRSQVAPVELDEAQIIKTHLDGRYAYALAELDRAKAAARLRRDISDVEQQLADIALLQPQGTRLQQLQPLLPALTLFAKRERIAERLALVSMDRRKPGLNGELQGLQQRIDQLIDQLQVTVSFEDDGAEEISGGIIEALTDQGLRLADAGADLVFEVNAVLSSKQQRGSFYVFADSRVTIRDGAGRALSSFSKQAKGVSGLQDVARQKAARNVAKLLGEELAVALVDKIN</sequence>
<keyword evidence="3" id="KW-1185">Reference proteome</keyword>
<feature type="chain" id="PRO_5045416490" description="LPP20 lipoprotein" evidence="1">
    <location>
        <begin position="22"/>
        <end position="351"/>
    </location>
</feature>